<dbReference type="GO" id="GO:0010506">
    <property type="term" value="P:regulation of autophagy"/>
    <property type="evidence" value="ECO:0007669"/>
    <property type="project" value="InterPro"/>
</dbReference>
<feature type="domain" description="Protein kinase" evidence="17">
    <location>
        <begin position="19"/>
        <end position="279"/>
    </location>
</feature>
<evidence type="ECO:0000256" key="4">
    <source>
        <dbReference type="ARBA" id="ARBA00022490"/>
    </source>
</evidence>
<dbReference type="EMBL" id="OA883259">
    <property type="protein sequence ID" value="CAD7278403.1"/>
    <property type="molecule type" value="Genomic_DNA"/>
</dbReference>
<dbReference type="InterPro" id="IPR017441">
    <property type="entry name" value="Protein_kinase_ATP_BS"/>
</dbReference>
<dbReference type="Gene3D" id="3.30.200.20">
    <property type="entry name" value="Phosphorylase Kinase, domain 1"/>
    <property type="match status" value="1"/>
</dbReference>
<dbReference type="InterPro" id="IPR008271">
    <property type="entry name" value="Ser/Thr_kinase_AS"/>
</dbReference>
<keyword evidence="16" id="KW-1133">Transmembrane helix</keyword>
<evidence type="ECO:0000313" key="18">
    <source>
        <dbReference type="EMBL" id="CAD7278403.1"/>
    </source>
</evidence>
<dbReference type="Gene3D" id="1.20.58.80">
    <property type="entry name" value="Phosphotransferase system, lactose/cellobiose-type IIA subunit"/>
    <property type="match status" value="2"/>
</dbReference>
<dbReference type="PANTHER" id="PTHR24348">
    <property type="entry name" value="SERINE/THREONINE-PROTEIN KINASE UNC-51-RELATED"/>
    <property type="match status" value="1"/>
</dbReference>
<dbReference type="InterPro" id="IPR036181">
    <property type="entry name" value="MIT_dom_sf"/>
</dbReference>
<dbReference type="SUPFAM" id="SSF56112">
    <property type="entry name" value="Protein kinase-like (PK-like)"/>
    <property type="match status" value="1"/>
</dbReference>
<feature type="transmembrane region" description="Helical" evidence="16">
    <location>
        <begin position="485"/>
        <end position="505"/>
    </location>
</feature>
<dbReference type="GO" id="GO:0034727">
    <property type="term" value="P:piecemeal microautophagy of the nucleus"/>
    <property type="evidence" value="ECO:0007669"/>
    <property type="project" value="TreeGrafter"/>
</dbReference>
<evidence type="ECO:0000256" key="1">
    <source>
        <dbReference type="ARBA" id="ARBA00004496"/>
    </source>
</evidence>
<name>A0A7R9BN35_9CRUS</name>
<dbReference type="Proteomes" id="UP000678499">
    <property type="component" value="Unassembled WGS sequence"/>
</dbReference>
<dbReference type="Pfam" id="PF04212">
    <property type="entry name" value="MIT"/>
    <property type="match status" value="1"/>
</dbReference>
<evidence type="ECO:0000256" key="6">
    <source>
        <dbReference type="ARBA" id="ARBA00022679"/>
    </source>
</evidence>
<dbReference type="Gene3D" id="1.10.510.10">
    <property type="entry name" value="Transferase(Phosphotransferase) domain 1"/>
    <property type="match status" value="1"/>
</dbReference>
<dbReference type="InterPro" id="IPR007330">
    <property type="entry name" value="MIT_dom"/>
</dbReference>
<comment type="catalytic activity">
    <reaction evidence="14">
        <text>L-seryl-[protein] + ATP = O-phospho-L-seryl-[protein] + ADP + H(+)</text>
        <dbReference type="Rhea" id="RHEA:17989"/>
        <dbReference type="Rhea" id="RHEA-COMP:9863"/>
        <dbReference type="Rhea" id="RHEA-COMP:11604"/>
        <dbReference type="ChEBI" id="CHEBI:15378"/>
        <dbReference type="ChEBI" id="CHEBI:29999"/>
        <dbReference type="ChEBI" id="CHEBI:30616"/>
        <dbReference type="ChEBI" id="CHEBI:83421"/>
        <dbReference type="ChEBI" id="CHEBI:456216"/>
        <dbReference type="EC" id="2.7.11.1"/>
    </reaction>
</comment>
<evidence type="ECO:0000256" key="12">
    <source>
        <dbReference type="ARBA" id="ARBA00032242"/>
    </source>
</evidence>
<dbReference type="SUPFAM" id="SSF50182">
    <property type="entry name" value="Sm-like ribonucleoproteins"/>
    <property type="match status" value="1"/>
</dbReference>
<evidence type="ECO:0000256" key="8">
    <source>
        <dbReference type="ARBA" id="ARBA00022741"/>
    </source>
</evidence>
<evidence type="ECO:0000256" key="3">
    <source>
        <dbReference type="ARBA" id="ARBA00021644"/>
    </source>
</evidence>
<dbReference type="AlphaFoldDB" id="A0A7R9BN35"/>
<dbReference type="CDD" id="cd02656">
    <property type="entry name" value="MIT"/>
    <property type="match status" value="1"/>
</dbReference>
<dbReference type="GO" id="GO:0061709">
    <property type="term" value="P:reticulophagy"/>
    <property type="evidence" value="ECO:0007669"/>
    <property type="project" value="TreeGrafter"/>
</dbReference>
<dbReference type="InterPro" id="IPR011009">
    <property type="entry name" value="Kinase-like_dom_sf"/>
</dbReference>
<dbReference type="SMART" id="SM00745">
    <property type="entry name" value="MIT"/>
    <property type="match status" value="2"/>
</dbReference>
<evidence type="ECO:0000313" key="19">
    <source>
        <dbReference type="Proteomes" id="UP000678499"/>
    </source>
</evidence>
<evidence type="ECO:0000256" key="15">
    <source>
        <dbReference type="PROSITE-ProRule" id="PRU10141"/>
    </source>
</evidence>
<dbReference type="GO" id="GO:0004674">
    <property type="term" value="F:protein serine/threonine kinase activity"/>
    <property type="evidence" value="ECO:0007669"/>
    <property type="project" value="UniProtKB-KW"/>
</dbReference>
<sequence length="836" mass="94339">MSKLGPKCPVLTGKSVGNYLLGEMIGCGSYAAVYIALEKTNAKNKVAIKCVEISKLSKAAVENLLVEIKFLKHLNHPHVVEMKDFSWDNQFIYIIMEYCSGGDLATLVRARRGLREVLVRKYLQQMAFALQYLRKNNVSHMDLKPHNLLLNTSARTLLKIADFGFAQHLSEEDRKTSLRGSPLYMAPEILYGMAYDAKVDLWSVGVILYEMIYGSAPYSSKTVDEMLEKVRHASPIPFPKTSALGEKLSEECLDLLPKLLERDPLNRIDFLEFFDHPFVDLPNAVGPDSMEKAKMRATEAVNLDISGSGEEAVPKYLDAIRHLRAAFLYETNESICRGIRNNILKYGKRCETLTCISTDALKTVTRLPQTDNLLELVKSTPRLEAGVSIGVDAECFEDGGQLEQALEAYQNALSVLVPVVKAEPAGERRHILGKKVSEWLTRAEKLKSILEGEKMQHSLPVPDSPETSHEHPSHMTWAEMISRGLIVMILMPLVALVVNCALWYWSENLNDEENDPRLDVSSPDFDPLLALQSENLNLSTEDVRVFDNISAYETYVKRGTGRFLKSEEKEENEKRRVAHEERLRKARVIKGLEGEKKPEPVEIPTTGRRAREFHNVLWKMEKTAASSSPLSRLGFYKEARKRIKVRTRNFGEIRSECTGFLELFDRNWNLILRDVDEVYQRLVTSRDELFTEGTKITSEKASHARSKKKTPEPSEGLYASCVRQLENLNLNEKQILENSSEAVLPAVPPAFEWISGMSTKYDQCRGSLVELSAGVIKFVYFKTPVRLKFAVSPVLSRVALIPDFMDLNPFVLSHVAEYVVVVVVVVGASPPERPLC</sequence>
<dbReference type="SMART" id="SM00220">
    <property type="entry name" value="S_TKc"/>
    <property type="match status" value="1"/>
</dbReference>
<keyword evidence="5" id="KW-0723">Serine/threonine-protein kinase</keyword>
<dbReference type="GO" id="GO:0034045">
    <property type="term" value="C:phagophore assembly site membrane"/>
    <property type="evidence" value="ECO:0007669"/>
    <property type="project" value="TreeGrafter"/>
</dbReference>
<dbReference type="PANTHER" id="PTHR24348:SF65">
    <property type="entry name" value="SERINE_THREONINE-PROTEIN KINASE ULK3"/>
    <property type="match status" value="1"/>
</dbReference>
<dbReference type="FunFam" id="3.30.200.20:FF:000042">
    <property type="entry name" value="Aurora kinase A"/>
    <property type="match status" value="1"/>
</dbReference>
<comment type="subcellular location">
    <subcellularLocation>
        <location evidence="1">Cytoplasm</location>
    </subcellularLocation>
</comment>
<evidence type="ECO:0000256" key="11">
    <source>
        <dbReference type="ARBA" id="ARBA00023006"/>
    </source>
</evidence>
<evidence type="ECO:0000259" key="17">
    <source>
        <dbReference type="PROSITE" id="PS50011"/>
    </source>
</evidence>
<dbReference type="GO" id="GO:0000045">
    <property type="term" value="P:autophagosome assembly"/>
    <property type="evidence" value="ECO:0007669"/>
    <property type="project" value="TreeGrafter"/>
</dbReference>
<dbReference type="GO" id="GO:0042594">
    <property type="term" value="P:response to starvation"/>
    <property type="evidence" value="ECO:0007669"/>
    <property type="project" value="TreeGrafter"/>
</dbReference>
<dbReference type="GO" id="GO:0005776">
    <property type="term" value="C:autophagosome"/>
    <property type="evidence" value="ECO:0007669"/>
    <property type="project" value="TreeGrafter"/>
</dbReference>
<evidence type="ECO:0000256" key="7">
    <source>
        <dbReference type="ARBA" id="ARBA00022737"/>
    </source>
</evidence>
<keyword evidence="10 15" id="KW-0067">ATP-binding</keyword>
<keyword evidence="11" id="KW-0072">Autophagy</keyword>
<keyword evidence="8 15" id="KW-0547">Nucleotide-binding</keyword>
<evidence type="ECO:0000256" key="2">
    <source>
        <dbReference type="ARBA" id="ARBA00012513"/>
    </source>
</evidence>
<proteinExistence type="predicted"/>
<feature type="transmembrane region" description="Helical" evidence="16">
    <location>
        <begin position="20"/>
        <end position="37"/>
    </location>
</feature>
<keyword evidence="16" id="KW-0472">Membrane</keyword>
<comment type="catalytic activity">
    <reaction evidence="13">
        <text>L-threonyl-[protein] + ATP = O-phospho-L-threonyl-[protein] + ADP + H(+)</text>
        <dbReference type="Rhea" id="RHEA:46608"/>
        <dbReference type="Rhea" id="RHEA-COMP:11060"/>
        <dbReference type="Rhea" id="RHEA-COMP:11605"/>
        <dbReference type="ChEBI" id="CHEBI:15378"/>
        <dbReference type="ChEBI" id="CHEBI:30013"/>
        <dbReference type="ChEBI" id="CHEBI:30616"/>
        <dbReference type="ChEBI" id="CHEBI:61977"/>
        <dbReference type="ChEBI" id="CHEBI:456216"/>
        <dbReference type="EC" id="2.7.11.1"/>
    </reaction>
</comment>
<evidence type="ECO:0000256" key="14">
    <source>
        <dbReference type="ARBA" id="ARBA00048679"/>
    </source>
</evidence>
<dbReference type="SUPFAM" id="SSF116846">
    <property type="entry name" value="MIT domain"/>
    <property type="match status" value="2"/>
</dbReference>
<dbReference type="InterPro" id="IPR010920">
    <property type="entry name" value="LSM_dom_sf"/>
</dbReference>
<dbReference type="GO" id="GO:0005829">
    <property type="term" value="C:cytosol"/>
    <property type="evidence" value="ECO:0007669"/>
    <property type="project" value="TreeGrafter"/>
</dbReference>
<dbReference type="InterPro" id="IPR045269">
    <property type="entry name" value="Atg1-like"/>
</dbReference>
<dbReference type="Pfam" id="PF00069">
    <property type="entry name" value="Pkinase"/>
    <property type="match status" value="1"/>
</dbReference>
<evidence type="ECO:0000256" key="5">
    <source>
        <dbReference type="ARBA" id="ARBA00022527"/>
    </source>
</evidence>
<evidence type="ECO:0000256" key="13">
    <source>
        <dbReference type="ARBA" id="ARBA00047899"/>
    </source>
</evidence>
<organism evidence="18">
    <name type="scientific">Notodromas monacha</name>
    <dbReference type="NCBI Taxonomy" id="399045"/>
    <lineage>
        <taxon>Eukaryota</taxon>
        <taxon>Metazoa</taxon>
        <taxon>Ecdysozoa</taxon>
        <taxon>Arthropoda</taxon>
        <taxon>Crustacea</taxon>
        <taxon>Oligostraca</taxon>
        <taxon>Ostracoda</taxon>
        <taxon>Podocopa</taxon>
        <taxon>Podocopida</taxon>
        <taxon>Cypridocopina</taxon>
        <taxon>Cypridoidea</taxon>
        <taxon>Cyprididae</taxon>
        <taxon>Notodromas</taxon>
    </lineage>
</organism>
<dbReference type="PROSITE" id="PS00107">
    <property type="entry name" value="PROTEIN_KINASE_ATP"/>
    <property type="match status" value="1"/>
</dbReference>
<feature type="binding site" evidence="15">
    <location>
        <position position="49"/>
    </location>
    <ligand>
        <name>ATP</name>
        <dbReference type="ChEBI" id="CHEBI:30616"/>
    </ligand>
</feature>
<reference evidence="18" key="1">
    <citation type="submission" date="2020-11" db="EMBL/GenBank/DDBJ databases">
        <authorList>
            <person name="Tran Van P."/>
        </authorList>
    </citation>
    <scope>NUCLEOTIDE SEQUENCE</scope>
</reference>
<dbReference type="EMBL" id="CAJPEX010001222">
    <property type="protein sequence ID" value="CAG0918555.1"/>
    <property type="molecule type" value="Genomic_DNA"/>
</dbReference>
<keyword evidence="4" id="KW-0963">Cytoplasm</keyword>
<evidence type="ECO:0000256" key="9">
    <source>
        <dbReference type="ARBA" id="ARBA00022777"/>
    </source>
</evidence>
<keyword evidence="9" id="KW-0418">Kinase</keyword>
<protein>
    <recommendedName>
        <fullName evidence="3">Serine/threonine-protein kinase ULK3</fullName>
        <ecNumber evidence="2">2.7.11.1</ecNumber>
    </recommendedName>
    <alternativeName>
        <fullName evidence="12">Unc-51-like kinase 3</fullName>
    </alternativeName>
</protein>
<gene>
    <name evidence="18" type="ORF">NMOB1V02_LOCUS6109</name>
</gene>
<keyword evidence="16" id="KW-0812">Transmembrane</keyword>
<evidence type="ECO:0000256" key="10">
    <source>
        <dbReference type="ARBA" id="ARBA00022840"/>
    </source>
</evidence>
<dbReference type="PROSITE" id="PS00108">
    <property type="entry name" value="PROTEIN_KINASE_ST"/>
    <property type="match status" value="1"/>
</dbReference>
<dbReference type="InterPro" id="IPR000719">
    <property type="entry name" value="Prot_kinase_dom"/>
</dbReference>
<dbReference type="GO" id="GO:0000422">
    <property type="term" value="P:autophagy of mitochondrion"/>
    <property type="evidence" value="ECO:0007669"/>
    <property type="project" value="TreeGrafter"/>
</dbReference>
<keyword evidence="6" id="KW-0808">Transferase</keyword>
<accession>A0A7R9BN35</accession>
<keyword evidence="19" id="KW-1185">Reference proteome</keyword>
<keyword evidence="7" id="KW-0677">Repeat</keyword>
<dbReference type="EC" id="2.7.11.1" evidence="2"/>
<evidence type="ECO:0000256" key="16">
    <source>
        <dbReference type="SAM" id="Phobius"/>
    </source>
</evidence>
<dbReference type="GO" id="GO:0005524">
    <property type="term" value="F:ATP binding"/>
    <property type="evidence" value="ECO:0007669"/>
    <property type="project" value="UniProtKB-UniRule"/>
</dbReference>
<dbReference type="OrthoDB" id="346907at2759"/>
<dbReference type="PROSITE" id="PS50011">
    <property type="entry name" value="PROTEIN_KINASE_DOM"/>
    <property type="match status" value="1"/>
</dbReference>
<dbReference type="Gene3D" id="2.30.30.100">
    <property type="match status" value="1"/>
</dbReference>